<gene>
    <name evidence="1" type="ORF">UFOPK1392_02383</name>
</gene>
<name>A0A6J5YJ87_9ZZZZ</name>
<accession>A0A6J5YJ87</accession>
<proteinExistence type="predicted"/>
<reference evidence="1" key="1">
    <citation type="submission" date="2020-05" db="EMBL/GenBank/DDBJ databases">
        <authorList>
            <person name="Chiriac C."/>
            <person name="Salcher M."/>
            <person name="Ghai R."/>
            <person name="Kavagutti S V."/>
        </authorList>
    </citation>
    <scope>NUCLEOTIDE SEQUENCE</scope>
</reference>
<protein>
    <submittedName>
        <fullName evidence="1">Unannotated protein</fullName>
    </submittedName>
</protein>
<organism evidence="1">
    <name type="scientific">freshwater metagenome</name>
    <dbReference type="NCBI Taxonomy" id="449393"/>
    <lineage>
        <taxon>unclassified sequences</taxon>
        <taxon>metagenomes</taxon>
        <taxon>ecological metagenomes</taxon>
    </lineage>
</organism>
<dbReference type="EMBL" id="CAEMXZ010000178">
    <property type="protein sequence ID" value="CAB4324607.1"/>
    <property type="molecule type" value="Genomic_DNA"/>
</dbReference>
<sequence>MARIDAVVVVLLRPPPRVRVIVAEVTGLAQVMPRGSRSVSTMSRVSASRVVTPPTMLMAVVPPVAPPSVPNDFEMPSCGLVGMVKMLALHSIGLSSSPRVIWGMAVEVFRSWFSPPLASASEGSAKPQTVRRSS</sequence>
<dbReference type="AlphaFoldDB" id="A0A6J5YJ87"/>
<evidence type="ECO:0000313" key="1">
    <source>
        <dbReference type="EMBL" id="CAB4324607.1"/>
    </source>
</evidence>